<gene>
    <name evidence="1" type="primary">NDAI0C06340</name>
    <name evidence="1" type="ordered locus">NDAI_0C06340</name>
</gene>
<name>G0W932_NAUDC</name>
<dbReference type="KEGG" id="ndi:NDAI_0C06340"/>
<sequence length="319" mass="37519">MFVKKISRIIKDDAEIKFHVDLITDGTVPKQFHISTQRSMPVVKVFGSFGYIMFSSKQSYDRFKVSPKTEFNDYDYDGVGIPLLQIVRDEDLRLPFSSKEASVFKIYKFEIKSVKEPPPYDKKAVLIENNGRFKLYKVPFCQIYKKSSFTNVEYVFRFMNGPIGKTKYGTIHRREFRDLYTKLDDKINFRWHIDYNPIMTNDHYILELLDEIEVSLLDSDIVKREKKKLENSHKCHNHIMGHYTKQTGDLFPGILCKEGELIMGELLENVGKYGITDVPWLTQVFACQSLLLHYLDHDKEKEKKGKSRNRHRSLFSSIQ</sequence>
<dbReference type="OMA" id="LLIHYIE"/>
<dbReference type="Proteomes" id="UP000000689">
    <property type="component" value="Chromosome 3"/>
</dbReference>
<evidence type="ECO:0000313" key="1">
    <source>
        <dbReference type="EMBL" id="CCD24293.1"/>
    </source>
</evidence>
<dbReference type="GO" id="GO:0007124">
    <property type="term" value="P:pseudohyphal growth"/>
    <property type="evidence" value="ECO:0007669"/>
    <property type="project" value="EnsemblFungi"/>
</dbReference>
<protein>
    <submittedName>
        <fullName evidence="1">Uncharacterized protein</fullName>
    </submittedName>
</protein>
<accession>G0W932</accession>
<dbReference type="EMBL" id="HE580269">
    <property type="protein sequence ID" value="CCD24293.1"/>
    <property type="molecule type" value="Genomic_DNA"/>
</dbReference>
<proteinExistence type="predicted"/>
<dbReference type="OrthoDB" id="4031722at2759"/>
<dbReference type="GeneID" id="11494673"/>
<dbReference type="RefSeq" id="XP_003669536.1">
    <property type="nucleotide sequence ID" value="XM_003669488.1"/>
</dbReference>
<dbReference type="eggNOG" id="ENOG502S58H">
    <property type="taxonomic scope" value="Eukaryota"/>
</dbReference>
<dbReference type="HOGENOM" id="CLU_065220_0_0_1"/>
<reference evidence="1 2" key="1">
    <citation type="journal article" date="2011" name="Proc. Natl. Acad. Sci. U.S.A.">
        <title>Evolutionary erosion of yeast sex chromosomes by mating-type switching accidents.</title>
        <authorList>
            <person name="Gordon J.L."/>
            <person name="Armisen D."/>
            <person name="Proux-Wera E."/>
            <person name="Oheigeartaigh S.S."/>
            <person name="Byrne K.P."/>
            <person name="Wolfe K.H."/>
        </authorList>
    </citation>
    <scope>NUCLEOTIDE SEQUENCE [LARGE SCALE GENOMIC DNA]</scope>
    <source>
        <strain evidence="2">ATCC 10597 / BCRC 20456 / CBS 421 / NBRC 0211 / NRRL Y-12639</strain>
    </source>
</reference>
<dbReference type="AlphaFoldDB" id="G0W932"/>
<dbReference type="GO" id="GO:0001403">
    <property type="term" value="P:invasive growth in response to glucose limitation"/>
    <property type="evidence" value="ECO:0007669"/>
    <property type="project" value="EnsemblFungi"/>
</dbReference>
<evidence type="ECO:0000313" key="2">
    <source>
        <dbReference type="Proteomes" id="UP000000689"/>
    </source>
</evidence>
<organism evidence="1 2">
    <name type="scientific">Naumovozyma dairenensis (strain ATCC 10597 / BCRC 20456 / CBS 421 / NBRC 0211 / NRRL Y-12639)</name>
    <name type="common">Saccharomyces dairenensis</name>
    <dbReference type="NCBI Taxonomy" id="1071378"/>
    <lineage>
        <taxon>Eukaryota</taxon>
        <taxon>Fungi</taxon>
        <taxon>Dikarya</taxon>
        <taxon>Ascomycota</taxon>
        <taxon>Saccharomycotina</taxon>
        <taxon>Saccharomycetes</taxon>
        <taxon>Saccharomycetales</taxon>
        <taxon>Saccharomycetaceae</taxon>
        <taxon>Naumovozyma</taxon>
    </lineage>
</organism>
<keyword evidence="2" id="KW-1185">Reference proteome</keyword>